<comment type="caution">
    <text evidence="1">The sequence shown here is derived from an EMBL/GenBank/DDBJ whole genome shotgun (WGS) entry which is preliminary data.</text>
</comment>
<keyword evidence="2" id="KW-1185">Reference proteome</keyword>
<gene>
    <name evidence="1" type="ORF">Plo01_17010</name>
</gene>
<proteinExistence type="predicted"/>
<dbReference type="AlphaFoldDB" id="A0A8J3W402"/>
<evidence type="ECO:0000313" key="2">
    <source>
        <dbReference type="Proteomes" id="UP000616724"/>
    </source>
</evidence>
<accession>A0A8J3W402</accession>
<protein>
    <submittedName>
        <fullName evidence="1">Uncharacterized protein</fullName>
    </submittedName>
</protein>
<dbReference type="Proteomes" id="UP000616724">
    <property type="component" value="Unassembled WGS sequence"/>
</dbReference>
<organism evidence="1 2">
    <name type="scientific">Planobispora longispora</name>
    <dbReference type="NCBI Taxonomy" id="28887"/>
    <lineage>
        <taxon>Bacteria</taxon>
        <taxon>Bacillati</taxon>
        <taxon>Actinomycetota</taxon>
        <taxon>Actinomycetes</taxon>
        <taxon>Streptosporangiales</taxon>
        <taxon>Streptosporangiaceae</taxon>
        <taxon>Planobispora</taxon>
    </lineage>
</organism>
<sequence length="124" mass="13111">MFTVGRALASDACAADIPDAPVRQATRAAAVRPVAHEAGFIVSPAFGCCEWFLQRGSRFRVCSCVRKKILLSACSAGFLTGGHAVLQVVRRRTRRTGHDYTGGVLTGATVQAAFAQAATVRVAF</sequence>
<dbReference type="EMBL" id="BOOH01000016">
    <property type="protein sequence ID" value="GIH75272.1"/>
    <property type="molecule type" value="Genomic_DNA"/>
</dbReference>
<name>A0A8J3W402_9ACTN</name>
<evidence type="ECO:0000313" key="1">
    <source>
        <dbReference type="EMBL" id="GIH75272.1"/>
    </source>
</evidence>
<reference evidence="1 2" key="1">
    <citation type="submission" date="2021-01" db="EMBL/GenBank/DDBJ databases">
        <title>Whole genome shotgun sequence of Planobispora longispora NBRC 13918.</title>
        <authorList>
            <person name="Komaki H."/>
            <person name="Tamura T."/>
        </authorList>
    </citation>
    <scope>NUCLEOTIDE SEQUENCE [LARGE SCALE GENOMIC DNA]</scope>
    <source>
        <strain evidence="1 2">NBRC 13918</strain>
    </source>
</reference>